<protein>
    <submittedName>
        <fullName evidence="1">Uncharacterized protein</fullName>
    </submittedName>
</protein>
<dbReference type="eggNOG" id="ENOG502Z7ZQ">
    <property type="taxonomic scope" value="Bacteria"/>
</dbReference>
<name>A0A017T4Y6_9BACT</name>
<evidence type="ECO:0000313" key="2">
    <source>
        <dbReference type="Proteomes" id="UP000019678"/>
    </source>
</evidence>
<organism evidence="1 2">
    <name type="scientific">Chondromyces apiculatus DSM 436</name>
    <dbReference type="NCBI Taxonomy" id="1192034"/>
    <lineage>
        <taxon>Bacteria</taxon>
        <taxon>Pseudomonadati</taxon>
        <taxon>Myxococcota</taxon>
        <taxon>Polyangia</taxon>
        <taxon>Polyangiales</taxon>
        <taxon>Polyangiaceae</taxon>
        <taxon>Chondromyces</taxon>
    </lineage>
</organism>
<dbReference type="Proteomes" id="UP000019678">
    <property type="component" value="Unassembled WGS sequence"/>
</dbReference>
<accession>A0A017T4Y6</accession>
<keyword evidence="2" id="KW-1185">Reference proteome</keyword>
<dbReference type="EMBL" id="ASRX01000044">
    <property type="protein sequence ID" value="EYF03611.1"/>
    <property type="molecule type" value="Genomic_DNA"/>
</dbReference>
<gene>
    <name evidence="1" type="ORF">CAP_5402</name>
</gene>
<dbReference type="OrthoDB" id="333076at2"/>
<dbReference type="RefSeq" id="WP_044245722.1">
    <property type="nucleotide sequence ID" value="NZ_ASRX01000044.1"/>
</dbReference>
<sequence length="338" mass="37051">MDLEARANHARYAGQQEGFYESYFQRANHPTRPLAFWVRYTLFSPAKHPEAARGELWAIVFDGESGVHHVAKQEVPFAGRCTFARDSFSVRVGDALLAPGEMTGEIGAGDAGSEPMAWALSWEGGERPLFLLPPALYAARLPRAKSLVSVPLCTYRGVLRAGSREIPVDGWLGSQNHNWGTRHTDRYTWAQVAGFDGAPGTFLEVATARLRFGPVWTPPMTPLVLRHAGEEIALRSVRQSLRNAGSVQGFSFHVEAEDARAAVEGSIEAEGGDFVGLRYDNPPGGDKDCLNTKIASCTLTLRRKRGGRLLGVETLRATRRAAFEILTEDRTHGVPIRA</sequence>
<dbReference type="AlphaFoldDB" id="A0A017T4Y6"/>
<reference evidence="1 2" key="1">
    <citation type="submission" date="2013-05" db="EMBL/GenBank/DDBJ databases">
        <title>Genome assembly of Chondromyces apiculatus DSM 436.</title>
        <authorList>
            <person name="Sharma G."/>
            <person name="Khatri I."/>
            <person name="Kaur C."/>
            <person name="Mayilraj S."/>
            <person name="Subramanian S."/>
        </authorList>
    </citation>
    <scope>NUCLEOTIDE SEQUENCE [LARGE SCALE GENOMIC DNA]</scope>
    <source>
        <strain evidence="1 2">DSM 436</strain>
    </source>
</reference>
<proteinExistence type="predicted"/>
<evidence type="ECO:0000313" key="1">
    <source>
        <dbReference type="EMBL" id="EYF03611.1"/>
    </source>
</evidence>
<dbReference type="STRING" id="1192034.CAP_5402"/>
<dbReference type="SUPFAM" id="SSF159245">
    <property type="entry name" value="AttH-like"/>
    <property type="match status" value="1"/>
</dbReference>
<comment type="caution">
    <text evidence="1">The sequence shown here is derived from an EMBL/GenBank/DDBJ whole genome shotgun (WGS) entry which is preliminary data.</text>
</comment>